<proteinExistence type="inferred from homology"/>
<dbReference type="STRING" id="1173701.A0A066XG64"/>
<dbReference type="CDD" id="cd05233">
    <property type="entry name" value="SDR_c"/>
    <property type="match status" value="1"/>
</dbReference>
<dbReference type="Proteomes" id="UP000027238">
    <property type="component" value="Unassembled WGS sequence"/>
</dbReference>
<reference evidence="4" key="1">
    <citation type="journal article" date="2014" name="Genome Announc.">
        <title>Draft genome sequence of Colletotrichum sublineola, a destructive pathogen of cultivated sorghum.</title>
        <authorList>
            <person name="Baroncelli R."/>
            <person name="Sanz-Martin J.M."/>
            <person name="Rech G.E."/>
            <person name="Sukno S.A."/>
            <person name="Thon M.R."/>
        </authorList>
    </citation>
    <scope>NUCLEOTIDE SEQUENCE [LARGE SCALE GENOMIC DNA]</scope>
    <source>
        <strain evidence="4">TX430BB</strain>
    </source>
</reference>
<dbReference type="EMBL" id="JMSE01000756">
    <property type="protein sequence ID" value="KDN67937.1"/>
    <property type="molecule type" value="Genomic_DNA"/>
</dbReference>
<dbReference type="PANTHER" id="PTHR42760">
    <property type="entry name" value="SHORT-CHAIN DEHYDROGENASES/REDUCTASES FAMILY MEMBER"/>
    <property type="match status" value="1"/>
</dbReference>
<name>A0A066XG64_COLSU</name>
<comment type="caution">
    <text evidence="3">The sequence shown here is derived from an EMBL/GenBank/DDBJ whole genome shotgun (WGS) entry which is preliminary data.</text>
</comment>
<gene>
    <name evidence="3" type="ORF">CSUB01_05808</name>
</gene>
<dbReference type="PANTHER" id="PTHR42760:SF37">
    <property type="entry name" value="CLAVALDEHYDE DEHYDROGENASE"/>
    <property type="match status" value="1"/>
</dbReference>
<protein>
    <submittedName>
        <fullName evidence="3">Putative short-chain dehydrogenase</fullName>
    </submittedName>
</protein>
<dbReference type="InterPro" id="IPR002347">
    <property type="entry name" value="SDR_fam"/>
</dbReference>
<dbReference type="Pfam" id="PF00106">
    <property type="entry name" value="adh_short"/>
    <property type="match status" value="1"/>
</dbReference>
<accession>A0A066XG64</accession>
<dbReference type="eggNOG" id="KOG0725">
    <property type="taxonomic scope" value="Eukaryota"/>
</dbReference>
<dbReference type="OMA" id="IHPGNVF"/>
<organism evidence="3 4">
    <name type="scientific">Colletotrichum sublineola</name>
    <name type="common">Sorghum anthracnose fungus</name>
    <dbReference type="NCBI Taxonomy" id="1173701"/>
    <lineage>
        <taxon>Eukaryota</taxon>
        <taxon>Fungi</taxon>
        <taxon>Dikarya</taxon>
        <taxon>Ascomycota</taxon>
        <taxon>Pezizomycotina</taxon>
        <taxon>Sordariomycetes</taxon>
        <taxon>Hypocreomycetidae</taxon>
        <taxon>Glomerellales</taxon>
        <taxon>Glomerellaceae</taxon>
        <taxon>Colletotrichum</taxon>
        <taxon>Colletotrichum graminicola species complex</taxon>
    </lineage>
</organism>
<keyword evidence="2" id="KW-0560">Oxidoreductase</keyword>
<sequence>MGPAVNVPKGPDRTVLITGAAGPQGQATAISFAAAGTPRIAIMDLVDVSDTRNRALRAALDMGMPAPDVLPLTLNICDASSVEAAIQKVSSRWKHVDIFINVEGSPLSPGHNVGHLTGLRDIDARWKSWEANAKGISLMARALLPLLSRGTEKTIINVIPASSTVSLSSGASGSQLSALAATRLSECLMLDYAHKGLLVYSANPVIDLEGDLQEVREQGASVEDIKQREPSGNFLVQLTSKRRHQLAGRHIGCAEDMSELWVQGREDSRSVPLKPQPAFEEFPVGNEDFVPYWASRRGRVPRSSY</sequence>
<dbReference type="AlphaFoldDB" id="A0A066XG64"/>
<dbReference type="GO" id="GO:0016616">
    <property type="term" value="F:oxidoreductase activity, acting on the CH-OH group of donors, NAD or NADP as acceptor"/>
    <property type="evidence" value="ECO:0007669"/>
    <property type="project" value="TreeGrafter"/>
</dbReference>
<evidence type="ECO:0000313" key="4">
    <source>
        <dbReference type="Proteomes" id="UP000027238"/>
    </source>
</evidence>
<evidence type="ECO:0000256" key="1">
    <source>
        <dbReference type="ARBA" id="ARBA00006484"/>
    </source>
</evidence>
<dbReference type="SUPFAM" id="SSF51735">
    <property type="entry name" value="NAD(P)-binding Rossmann-fold domains"/>
    <property type="match status" value="1"/>
</dbReference>
<keyword evidence="4" id="KW-1185">Reference proteome</keyword>
<dbReference type="Gene3D" id="3.40.50.720">
    <property type="entry name" value="NAD(P)-binding Rossmann-like Domain"/>
    <property type="match status" value="1"/>
</dbReference>
<comment type="similarity">
    <text evidence="1">Belongs to the short-chain dehydrogenases/reductases (SDR) family.</text>
</comment>
<evidence type="ECO:0000313" key="3">
    <source>
        <dbReference type="EMBL" id="KDN67937.1"/>
    </source>
</evidence>
<dbReference type="HOGENOM" id="CLU_010194_8_0_1"/>
<dbReference type="InterPro" id="IPR036291">
    <property type="entry name" value="NAD(P)-bd_dom_sf"/>
</dbReference>
<evidence type="ECO:0000256" key="2">
    <source>
        <dbReference type="ARBA" id="ARBA00023002"/>
    </source>
</evidence>
<dbReference type="OrthoDB" id="1933717at2759"/>